<keyword evidence="1" id="KW-0645">Protease</keyword>
<dbReference type="RefSeq" id="XP_023933295.1">
    <property type="nucleotide sequence ID" value="XM_024077527.1"/>
</dbReference>
<name>A0A2R2MSQ0_LINAN</name>
<protein>
    <recommendedName>
        <fullName evidence="1">Ubiquitin carboxyl-terminal hydrolase</fullName>
        <ecNumber evidence="1">3.4.19.12</ecNumber>
    </recommendedName>
</protein>
<keyword evidence="1" id="KW-0833">Ubl conjugation pathway</keyword>
<organism evidence="4 5">
    <name type="scientific">Lingula anatina</name>
    <name type="common">Brachiopod</name>
    <name type="synonym">Lingula unguis</name>
    <dbReference type="NCBI Taxonomy" id="7574"/>
    <lineage>
        <taxon>Eukaryota</taxon>
        <taxon>Metazoa</taxon>
        <taxon>Spiralia</taxon>
        <taxon>Lophotrochozoa</taxon>
        <taxon>Brachiopoda</taxon>
        <taxon>Linguliformea</taxon>
        <taxon>Lingulata</taxon>
        <taxon>Lingulida</taxon>
        <taxon>Linguloidea</taxon>
        <taxon>Lingulidae</taxon>
        <taxon>Lingula</taxon>
    </lineage>
</organism>
<dbReference type="SMART" id="SM00726">
    <property type="entry name" value="UIM"/>
    <property type="match status" value="4"/>
</dbReference>
<feature type="compositionally biased region" description="Acidic residues" evidence="2">
    <location>
        <begin position="83"/>
        <end position="94"/>
    </location>
</feature>
<dbReference type="PANTHER" id="PTHR24006:SF915">
    <property type="entry name" value="UBIQUITIN CARBOXYL-TERMINAL HYDROLASE-RELATED"/>
    <property type="match status" value="1"/>
</dbReference>
<feature type="compositionally biased region" description="Basic and acidic residues" evidence="2">
    <location>
        <begin position="61"/>
        <end position="71"/>
    </location>
</feature>
<dbReference type="GeneID" id="106163914"/>
<dbReference type="PROSITE" id="PS50330">
    <property type="entry name" value="UIM"/>
    <property type="match status" value="1"/>
</dbReference>
<dbReference type="Pfam" id="PF02809">
    <property type="entry name" value="UIM"/>
    <property type="match status" value="3"/>
</dbReference>
<dbReference type="Pfam" id="PF23625">
    <property type="entry name" value="UIM_2"/>
    <property type="match status" value="1"/>
</dbReference>
<evidence type="ECO:0000256" key="1">
    <source>
        <dbReference type="RuleBase" id="RU366025"/>
    </source>
</evidence>
<dbReference type="SUPFAM" id="SSF54001">
    <property type="entry name" value="Cysteine proteinases"/>
    <property type="match status" value="1"/>
</dbReference>
<proteinExistence type="inferred from homology"/>
<accession>A0A2R2MSQ0</accession>
<dbReference type="PROSITE" id="PS50235">
    <property type="entry name" value="USP_3"/>
    <property type="match status" value="1"/>
</dbReference>
<evidence type="ECO:0000259" key="3">
    <source>
        <dbReference type="PROSITE" id="PS50235"/>
    </source>
</evidence>
<feature type="compositionally biased region" description="Polar residues" evidence="2">
    <location>
        <begin position="30"/>
        <end position="42"/>
    </location>
</feature>
<dbReference type="GO" id="GO:0005829">
    <property type="term" value="C:cytosol"/>
    <property type="evidence" value="ECO:0007669"/>
    <property type="project" value="TreeGrafter"/>
</dbReference>
<evidence type="ECO:0000313" key="4">
    <source>
        <dbReference type="Proteomes" id="UP000085678"/>
    </source>
</evidence>
<reference evidence="5" key="1">
    <citation type="submission" date="2025-08" db="UniProtKB">
        <authorList>
            <consortium name="RefSeq"/>
        </authorList>
    </citation>
    <scope>IDENTIFICATION</scope>
    <source>
        <tissue evidence="5">Gonads</tissue>
    </source>
</reference>
<dbReference type="OrthoDB" id="289038at2759"/>
<dbReference type="Proteomes" id="UP000085678">
    <property type="component" value="Unplaced"/>
</dbReference>
<dbReference type="PANTHER" id="PTHR24006">
    <property type="entry name" value="UBIQUITIN CARBOXYL-TERMINAL HYDROLASE"/>
    <property type="match status" value="1"/>
</dbReference>
<dbReference type="EC" id="3.4.19.12" evidence="1"/>
<comment type="catalytic activity">
    <reaction evidence="1">
        <text>Thiol-dependent hydrolysis of ester, thioester, amide, peptide and isopeptide bonds formed by the C-terminal Gly of ubiquitin (a 76-residue protein attached to proteins as an intracellular targeting signal).</text>
        <dbReference type="EC" id="3.4.19.12"/>
    </reaction>
</comment>
<dbReference type="AlphaFoldDB" id="A0A2R2MSQ0"/>
<feature type="region of interest" description="Disordered" evidence="2">
    <location>
        <begin position="22"/>
        <end position="132"/>
    </location>
</feature>
<dbReference type="GO" id="GO:0005634">
    <property type="term" value="C:nucleus"/>
    <property type="evidence" value="ECO:0007669"/>
    <property type="project" value="TreeGrafter"/>
</dbReference>
<gene>
    <name evidence="5" type="primary">LOC106163914</name>
</gene>
<feature type="region of interest" description="Disordered" evidence="2">
    <location>
        <begin position="763"/>
        <end position="792"/>
    </location>
</feature>
<dbReference type="PROSITE" id="PS00973">
    <property type="entry name" value="USP_2"/>
    <property type="match status" value="1"/>
</dbReference>
<dbReference type="InterPro" id="IPR038765">
    <property type="entry name" value="Papain-like_cys_pep_sf"/>
</dbReference>
<dbReference type="Gene3D" id="3.90.70.10">
    <property type="entry name" value="Cysteine proteinases"/>
    <property type="match status" value="2"/>
</dbReference>
<dbReference type="InterPro" id="IPR003903">
    <property type="entry name" value="UIM_dom"/>
</dbReference>
<sequence length="974" mass="111053">MEPSQKKYLADLLNKLRAGDLPLKGHVDTSRPNTTVISSPVQPSLYRPTPHQVATPARTPVSEKLKQESRVPKGKHIIFDISSGEDLEFDEEKEDKENKENITSGNQTPSRSGSSRSFLERGQEKSQESLRATTAKQFYGAGLSTPREYGGFAYRTRINKRNPGFLSDPHPAKRSRLADDALSYTWKSSKPSLQAVNKQQSELQGFSNLGNTCYMNAILQSLYGLEPFAADLLKTKSVFFKMMNKDPPSLYLALYRLLLAKKRQGKSPEKKRELLRNVKQAISSSAKRFSGNEQHDAHEFLCQVIDQLKEEVIKANAATPSPDPKDKNMFMQSSIVNPTVQNFEFEVLHTIQCQECKEEVSKAEQFNDLSLDMPKRRKDQESPPTIQDSLDQFFRREFLEYKCEKCGASKAQVTHKFTKLPRIIILHLKRYHFHVGNSMQAKSGRSVGIPKFLTLQKHCLEETTPPYPAAVPSAIQSPRKTALDEISLENQNQTITDTPRRRLDYPVLSSEKKYKFQRIRPPASDSDNDSVQKVLELSKHETSKEDMELKKAIELSKMENVKGPSANEAEELDRAIQLSLGKAEKTAEALPLDLGSEAEKQMSSELDRHESQFIKSSNIESLSEEDQLQAALEMSLQEAEDLKNSQDPETGSTLQLISEHNNIDMDNVAFDDVSNTENPFQLKGGSKESVLDYYDNQIDTRQQEKQDVQVPNSKRKSEAVVHDLPPEIIISSDTAKSSSEHEIDFTSSTPLKMTTQTYSLKNLKRSVEKKPPVTETKEKESHNESKDPDWIRDHQRMQEDEAMKEAIKKSIEDMKEQPRDFDKDLEDEQLRKAMELSLKDAYPDGVMVNYDTDEEDIENESTSDSDDKWYQEKLKHNMEQGDMPYSYRLMSIVNHLGSNSSFGHYNSDVYDLQKKSWYSYDDIEVAKVSERRVRTDRATTGYIFFYMSKEIVDEQESAYKSLFLEQKSVGSSSI</sequence>
<keyword evidence="4" id="KW-1185">Reference proteome</keyword>
<keyword evidence="1" id="KW-0788">Thiol protease</keyword>
<keyword evidence="1" id="KW-0378">Hydrolase</keyword>
<comment type="similarity">
    <text evidence="1">Belongs to the peptidase C19 family.</text>
</comment>
<feature type="compositionally biased region" description="Polar residues" evidence="2">
    <location>
        <begin position="101"/>
        <end position="117"/>
    </location>
</feature>
<dbReference type="GO" id="GO:0000082">
    <property type="term" value="P:G1/S transition of mitotic cell cycle"/>
    <property type="evidence" value="ECO:0007669"/>
    <property type="project" value="TreeGrafter"/>
</dbReference>
<dbReference type="Pfam" id="PF00443">
    <property type="entry name" value="UCH"/>
    <property type="match status" value="2"/>
</dbReference>
<feature type="domain" description="USP" evidence="3">
    <location>
        <begin position="204"/>
        <end position="949"/>
    </location>
</feature>
<evidence type="ECO:0000256" key="2">
    <source>
        <dbReference type="SAM" id="MobiDB-lite"/>
    </source>
</evidence>
<dbReference type="InterPro" id="IPR028889">
    <property type="entry name" value="USP"/>
</dbReference>
<dbReference type="InterPro" id="IPR001394">
    <property type="entry name" value="Peptidase_C19_UCH"/>
</dbReference>
<feature type="compositionally biased region" description="Basic and acidic residues" evidence="2">
    <location>
        <begin position="765"/>
        <end position="792"/>
    </location>
</feature>
<dbReference type="GO" id="GO:0004843">
    <property type="term" value="F:cysteine-type deubiquitinase activity"/>
    <property type="evidence" value="ECO:0007669"/>
    <property type="project" value="UniProtKB-UniRule"/>
</dbReference>
<dbReference type="PROSITE" id="PS00972">
    <property type="entry name" value="USP_1"/>
    <property type="match status" value="1"/>
</dbReference>
<dbReference type="GO" id="GO:0006508">
    <property type="term" value="P:proteolysis"/>
    <property type="evidence" value="ECO:0007669"/>
    <property type="project" value="UniProtKB-KW"/>
</dbReference>
<dbReference type="CDD" id="cd02257">
    <property type="entry name" value="Peptidase_C19"/>
    <property type="match status" value="2"/>
</dbReference>
<dbReference type="InterPro" id="IPR050164">
    <property type="entry name" value="Peptidase_C19"/>
</dbReference>
<dbReference type="InterPro" id="IPR018200">
    <property type="entry name" value="USP_CS"/>
</dbReference>
<feature type="compositionally biased region" description="Basic and acidic residues" evidence="2">
    <location>
        <begin position="118"/>
        <end position="128"/>
    </location>
</feature>
<evidence type="ECO:0000313" key="5">
    <source>
        <dbReference type="RefSeq" id="XP_023933295.1"/>
    </source>
</evidence>
<dbReference type="GO" id="GO:0016579">
    <property type="term" value="P:protein deubiquitination"/>
    <property type="evidence" value="ECO:0007669"/>
    <property type="project" value="InterPro"/>
</dbReference>